<proteinExistence type="predicted"/>
<gene>
    <name evidence="6" type="ORF">A9K55_002144</name>
</gene>
<dbReference type="GO" id="GO:0008270">
    <property type="term" value="F:zinc ion binding"/>
    <property type="evidence" value="ECO:0007669"/>
    <property type="project" value="InterPro"/>
</dbReference>
<dbReference type="AlphaFoldDB" id="A0A2H4SR79"/>
<protein>
    <submittedName>
        <fullName evidence="6">Fungal transcriptional regulatory</fullName>
    </submittedName>
</protein>
<dbReference type="Proteomes" id="UP000323067">
    <property type="component" value="Chromosome iii"/>
</dbReference>
<evidence type="ECO:0000256" key="4">
    <source>
        <dbReference type="ARBA" id="ARBA00023242"/>
    </source>
</evidence>
<dbReference type="Pfam" id="PF04082">
    <property type="entry name" value="Fungal_trans"/>
    <property type="match status" value="1"/>
</dbReference>
<evidence type="ECO:0000256" key="1">
    <source>
        <dbReference type="ARBA" id="ARBA00004123"/>
    </source>
</evidence>
<feature type="domain" description="Zn(2)-C6 fungal-type" evidence="5">
    <location>
        <begin position="19"/>
        <end position="48"/>
    </location>
</feature>
<dbReference type="VEuPathDB" id="FungiDB:A9K55_002144"/>
<dbReference type="EMBL" id="CP023326">
    <property type="protein sequence ID" value="ATY65603.1"/>
    <property type="molecule type" value="Genomic_DNA"/>
</dbReference>
<dbReference type="OrthoDB" id="4064873at2759"/>
<dbReference type="SUPFAM" id="SSF57701">
    <property type="entry name" value="Zn2/Cys6 DNA-binding domain"/>
    <property type="match status" value="1"/>
</dbReference>
<dbReference type="Pfam" id="PF00172">
    <property type="entry name" value="Zn_clus"/>
    <property type="match status" value="1"/>
</dbReference>
<dbReference type="GO" id="GO:0003677">
    <property type="term" value="F:DNA binding"/>
    <property type="evidence" value="ECO:0007669"/>
    <property type="project" value="UniProtKB-KW"/>
</dbReference>
<dbReference type="InterPro" id="IPR050987">
    <property type="entry name" value="AtrR-like"/>
</dbReference>
<keyword evidence="4" id="KW-0539">Nucleus</keyword>
<dbReference type="InterPro" id="IPR036864">
    <property type="entry name" value="Zn2-C6_fun-type_DNA-bd_sf"/>
</dbReference>
<reference evidence="6 7" key="1">
    <citation type="journal article" date="2017" name="BMC Genomics">
        <title>Chromosome level assembly and secondary metabolite potential of the parasitic fungus Cordyceps militaris.</title>
        <authorList>
            <person name="Kramer G.J."/>
            <person name="Nodwell J.R."/>
        </authorList>
    </citation>
    <scope>NUCLEOTIDE SEQUENCE [LARGE SCALE GENOMIC DNA]</scope>
    <source>
        <strain evidence="6 7">ATCC 34164</strain>
    </source>
</reference>
<dbReference type="CDD" id="cd12148">
    <property type="entry name" value="fungal_TF_MHR"/>
    <property type="match status" value="1"/>
</dbReference>
<dbReference type="GO" id="GO:0000981">
    <property type="term" value="F:DNA-binding transcription factor activity, RNA polymerase II-specific"/>
    <property type="evidence" value="ECO:0007669"/>
    <property type="project" value="InterPro"/>
</dbReference>
<evidence type="ECO:0000256" key="3">
    <source>
        <dbReference type="ARBA" id="ARBA00023125"/>
    </source>
</evidence>
<dbReference type="Gene3D" id="4.10.240.10">
    <property type="entry name" value="Zn(2)-C6 fungal-type DNA-binding domain"/>
    <property type="match status" value="1"/>
</dbReference>
<comment type="subcellular location">
    <subcellularLocation>
        <location evidence="1">Nucleus</location>
    </subcellularLocation>
</comment>
<sequence length="640" mass="70947">MPSVYTKVLDEQRKRTRRACKSCHGRKVKCDGRAPCSGCKKRGHDCYYDPLRKPKRVTHIPMNEATLRVPNPDTMNLHVGDSSSSSFLAEIKSLVLLMSSPCPFTEGHVNLSWMGSHSRSQALTGEVPLPSQDIAEHLVKRAHQYSNHFVEILDESTIQELLCFSYSNLSSQEPGSRCLLYLLFATGSLAVEPQKSTKYPHLSPPKPLQQADEYFKVAEATLRIGSYETFEVWMVQAWALMTTYCLATSKQNAADVYIGLAVRAADVLGINHAPGSSSCAPSEVDTNSSLYAKLRNCLFVLNCFVAALLGRQPQALKEESELALAAATYCTPPIPNGRDDCLAFNVASANIIHRTIELVYNQRHLSAERASSILQQAQLYAQPTPVCSQGQDGADTLATQQAILFRNYAVILLTRPFFVQELYHLSNTKHDTIWTYLSTTCVITAHEYVERIYEAYIQSREFRNNYMWRPCLYKAVLVILTNQFFGYYQFPNSGLLIKQAFTILHYWTAQSPTEEGELNSLSSLRCLVDEQIARRFGRPVYVDMGPYGGAAVGYDVSRADRANGGVGHCYSAAPDCMDSTPVGATGIAQLGAWSAHDSLGVSPTHYGSEAGCDGFTMKQDGCEGNTMQVTQDYTAYIGEF</sequence>
<evidence type="ECO:0000259" key="5">
    <source>
        <dbReference type="PROSITE" id="PS50048"/>
    </source>
</evidence>
<keyword evidence="2" id="KW-0479">Metal-binding</keyword>
<keyword evidence="3" id="KW-0238">DNA-binding</keyword>
<evidence type="ECO:0000256" key="2">
    <source>
        <dbReference type="ARBA" id="ARBA00022723"/>
    </source>
</evidence>
<dbReference type="PROSITE" id="PS50048">
    <property type="entry name" value="ZN2_CY6_FUNGAL_2"/>
    <property type="match status" value="1"/>
</dbReference>
<name>A0A2H4SR79_CORMI</name>
<dbReference type="CDD" id="cd00067">
    <property type="entry name" value="GAL4"/>
    <property type="match status" value="1"/>
</dbReference>
<evidence type="ECO:0000313" key="7">
    <source>
        <dbReference type="Proteomes" id="UP000323067"/>
    </source>
</evidence>
<dbReference type="GO" id="GO:0006351">
    <property type="term" value="P:DNA-templated transcription"/>
    <property type="evidence" value="ECO:0007669"/>
    <property type="project" value="InterPro"/>
</dbReference>
<dbReference type="SMART" id="SM00066">
    <property type="entry name" value="GAL4"/>
    <property type="match status" value="1"/>
</dbReference>
<dbReference type="VEuPathDB" id="FungiDB:CCM_01809"/>
<dbReference type="PANTHER" id="PTHR46910:SF3">
    <property type="entry name" value="HALOTOLERANCE PROTEIN 9-RELATED"/>
    <property type="match status" value="1"/>
</dbReference>
<dbReference type="InterPro" id="IPR007219">
    <property type="entry name" value="XnlR_reg_dom"/>
</dbReference>
<dbReference type="GO" id="GO:0005634">
    <property type="term" value="C:nucleus"/>
    <property type="evidence" value="ECO:0007669"/>
    <property type="project" value="UniProtKB-SubCell"/>
</dbReference>
<dbReference type="PROSITE" id="PS00463">
    <property type="entry name" value="ZN2_CY6_FUNGAL_1"/>
    <property type="match status" value="1"/>
</dbReference>
<organism evidence="6 7">
    <name type="scientific">Cordyceps militaris</name>
    <name type="common">Caterpillar fungus</name>
    <name type="synonym">Clavaria militaris</name>
    <dbReference type="NCBI Taxonomy" id="73501"/>
    <lineage>
        <taxon>Eukaryota</taxon>
        <taxon>Fungi</taxon>
        <taxon>Dikarya</taxon>
        <taxon>Ascomycota</taxon>
        <taxon>Pezizomycotina</taxon>
        <taxon>Sordariomycetes</taxon>
        <taxon>Hypocreomycetidae</taxon>
        <taxon>Hypocreales</taxon>
        <taxon>Cordycipitaceae</taxon>
        <taxon>Cordyceps</taxon>
    </lineage>
</organism>
<accession>A0A2H4SR79</accession>
<dbReference type="InterPro" id="IPR001138">
    <property type="entry name" value="Zn2Cys6_DnaBD"/>
</dbReference>
<evidence type="ECO:0000313" key="6">
    <source>
        <dbReference type="EMBL" id="ATY65603.1"/>
    </source>
</evidence>
<dbReference type="PANTHER" id="PTHR46910">
    <property type="entry name" value="TRANSCRIPTION FACTOR PDR1"/>
    <property type="match status" value="1"/>
</dbReference>